<dbReference type="InterPro" id="IPR036179">
    <property type="entry name" value="Ig-like_dom_sf"/>
</dbReference>
<feature type="domain" description="Ig-like" evidence="1">
    <location>
        <begin position="178"/>
        <end position="290"/>
    </location>
</feature>
<dbReference type="AlphaFoldDB" id="A0A2C9LY43"/>
<dbReference type="PROSITE" id="PS50835">
    <property type="entry name" value="IG_LIKE"/>
    <property type="match status" value="2"/>
</dbReference>
<dbReference type="Proteomes" id="UP000076420">
    <property type="component" value="Unassembled WGS sequence"/>
</dbReference>
<dbReference type="Gene3D" id="2.60.40.10">
    <property type="entry name" value="Immunoglobulins"/>
    <property type="match status" value="1"/>
</dbReference>
<dbReference type="SUPFAM" id="SSF48726">
    <property type="entry name" value="Immunoglobulin"/>
    <property type="match status" value="1"/>
</dbReference>
<proteinExistence type="predicted"/>
<dbReference type="KEGG" id="bgt:106059774"/>
<accession>A0A2C9LY43</accession>
<name>A0A2C9LY43_BIOGL</name>
<dbReference type="InterPro" id="IPR013783">
    <property type="entry name" value="Ig-like_fold"/>
</dbReference>
<dbReference type="EnsemblMetazoa" id="BGLB036304-RA">
    <property type="protein sequence ID" value="BGLB036304-PA"/>
    <property type="gene ID" value="BGLB036304"/>
</dbReference>
<reference evidence="2" key="1">
    <citation type="submission" date="2020-05" db="UniProtKB">
        <authorList>
            <consortium name="EnsemblMetazoa"/>
        </authorList>
    </citation>
    <scope>IDENTIFICATION</scope>
    <source>
        <strain evidence="2">BB02</strain>
    </source>
</reference>
<feature type="domain" description="Ig-like" evidence="1">
    <location>
        <begin position="63"/>
        <end position="169"/>
    </location>
</feature>
<dbReference type="VEuPathDB" id="VectorBase:BGLAX_034718"/>
<gene>
    <name evidence="2" type="primary">106059774</name>
</gene>
<organism evidence="2 3">
    <name type="scientific">Biomphalaria glabrata</name>
    <name type="common">Bloodfluke planorb</name>
    <name type="synonym">Freshwater snail</name>
    <dbReference type="NCBI Taxonomy" id="6526"/>
    <lineage>
        <taxon>Eukaryota</taxon>
        <taxon>Metazoa</taxon>
        <taxon>Spiralia</taxon>
        <taxon>Lophotrochozoa</taxon>
        <taxon>Mollusca</taxon>
        <taxon>Gastropoda</taxon>
        <taxon>Heterobranchia</taxon>
        <taxon>Euthyneura</taxon>
        <taxon>Panpulmonata</taxon>
        <taxon>Hygrophila</taxon>
        <taxon>Lymnaeoidea</taxon>
        <taxon>Planorbidae</taxon>
        <taxon>Biomphalaria</taxon>
    </lineage>
</organism>
<protein>
    <recommendedName>
        <fullName evidence="1">Ig-like domain-containing protein</fullName>
    </recommendedName>
</protein>
<sequence>MGLRGIILLNIIGTIGNVKVASLQDNTIYTSLSSRLNKSPSGVAKLATIICEVTSVIQPPPPPTFLTSLSIERNTHETYIDSDEYGESVSTIGHSETLCLLERSKSSGEFNLSKFFPPSKKWTAEYEIKSLNMTTISLNLTLRDIQCRDSGPYQCITAVADETELRTMSAVNLTTSAPIIIDLNLEPNNETGKRSAKIELGLNVTLTCNVTGPLDLKIFWKFANRSSDEEFYLKEFISKAGKKWVSEAGCVVRSYTSEIHKTVQRYEHGATYHCCVMNSEDKLIAREQFTIWIKDLPDQNRDQRDDSDNHNGKVLFTFLYMKQHLAFLLTIYIFVTD</sequence>
<evidence type="ECO:0000313" key="3">
    <source>
        <dbReference type="Proteomes" id="UP000076420"/>
    </source>
</evidence>
<dbReference type="VEuPathDB" id="VectorBase:BGLB036304"/>
<evidence type="ECO:0000259" key="1">
    <source>
        <dbReference type="PROSITE" id="PS50835"/>
    </source>
</evidence>
<evidence type="ECO:0000313" key="2">
    <source>
        <dbReference type="EnsemblMetazoa" id="BGLB036304-PA"/>
    </source>
</evidence>
<dbReference type="InterPro" id="IPR007110">
    <property type="entry name" value="Ig-like_dom"/>
</dbReference>
<dbReference type="OrthoDB" id="10317360at2759"/>